<keyword evidence="3" id="KW-0863">Zinc-finger</keyword>
<dbReference type="InterPro" id="IPR012337">
    <property type="entry name" value="RNaseH-like_sf"/>
</dbReference>
<evidence type="ECO:0000313" key="7">
    <source>
        <dbReference type="EMBL" id="EED14263.1"/>
    </source>
</evidence>
<organism evidence="7 8">
    <name type="scientific">Talaromyces stipitatus (strain ATCC 10500 / CBS 375.48 / QM 6759 / NRRL 1006)</name>
    <name type="common">Penicillium stipitatum</name>
    <dbReference type="NCBI Taxonomy" id="441959"/>
    <lineage>
        <taxon>Eukaryota</taxon>
        <taxon>Fungi</taxon>
        <taxon>Dikarya</taxon>
        <taxon>Ascomycota</taxon>
        <taxon>Pezizomycotina</taxon>
        <taxon>Eurotiomycetes</taxon>
        <taxon>Eurotiomycetidae</taxon>
        <taxon>Eurotiales</taxon>
        <taxon>Trichocomaceae</taxon>
        <taxon>Talaromyces</taxon>
        <taxon>Talaromyces sect. Talaromyces</taxon>
    </lineage>
</organism>
<dbReference type="AlphaFoldDB" id="B8MP24"/>
<evidence type="ECO:0000256" key="3">
    <source>
        <dbReference type="ARBA" id="ARBA00022771"/>
    </source>
</evidence>
<name>B8MP24_TALSN</name>
<keyword evidence="4" id="KW-0862">Zinc</keyword>
<evidence type="ECO:0000256" key="2">
    <source>
        <dbReference type="ARBA" id="ARBA00022723"/>
    </source>
</evidence>
<accession>B8MP24</accession>
<dbReference type="SUPFAM" id="SSF53098">
    <property type="entry name" value="Ribonuclease H-like"/>
    <property type="match status" value="1"/>
</dbReference>
<evidence type="ECO:0000259" key="6">
    <source>
        <dbReference type="Pfam" id="PF05699"/>
    </source>
</evidence>
<feature type="domain" description="HAT C-terminal dimerisation" evidence="6">
    <location>
        <begin position="420"/>
        <end position="487"/>
    </location>
</feature>
<dbReference type="EMBL" id="EQ962658">
    <property type="protein sequence ID" value="EED14263.1"/>
    <property type="molecule type" value="Genomic_DNA"/>
</dbReference>
<dbReference type="eggNOG" id="ENOG502RS5Z">
    <property type="taxonomic scope" value="Eukaryota"/>
</dbReference>
<dbReference type="InterPro" id="IPR052035">
    <property type="entry name" value="ZnF_BED_domain_contain"/>
</dbReference>
<evidence type="ECO:0000256" key="4">
    <source>
        <dbReference type="ARBA" id="ARBA00022833"/>
    </source>
</evidence>
<dbReference type="OMA" id="TIMVENC"/>
<dbReference type="PANTHER" id="PTHR46481:SF10">
    <property type="entry name" value="ZINC FINGER BED DOMAIN-CONTAINING PROTEIN 39"/>
    <property type="match status" value="1"/>
</dbReference>
<evidence type="ECO:0000313" key="8">
    <source>
        <dbReference type="Proteomes" id="UP000001745"/>
    </source>
</evidence>
<sequence length="556" mass="64444">MATPKSLKETLDRALARAIISGNQPFNLFTQPVMRELLHLLRPNYVPPDRHTIADKILPQLYTECRAKGISELRRIQYLNITVDETLNINLERVIVMTITTSQRSWFYTLKNMEDQELNAPMIADWIFQQLQAFLTELFGERIDWKVINSLSTDTCPLMRAVSKLLLQKPQLKHTFMIPCDSHGLQLIFKDLLDMKASKTVTVKQIFKEASEIVSFFHNSPLQYARLQKIHIKHKNRRQVLIASVITRWGSQYNLLSSVFEMKQSLLEWAWIMGNHDTKQLVEVIGTIQSSDFWLLLESLCAILKPLHIAQKESESSNANVMEVIVRWLKLQNDMTTTASYMPLDPDIKSYFTEGGFEKRAKLQLLPVYWLGYWLDPSRILQPLDAPTEEDIRLLLEPQNAWVDFLHFRQQGGPFYNATCWQAKDISIFWLEATDLAPNLASIAKRLINTIASSAAAERAFSLMNLQHTKIRNRLTVEQAEKLLFIQINEFRIWEKSTWSQSQEGIQKELLEDDEEEMARIYTQQNHELTTILNSLNSMDSLPSETGQQITPYNDL</sequence>
<gene>
    <name evidence="7" type="ORF">TSTA_104770</name>
</gene>
<keyword evidence="8" id="KW-1185">Reference proteome</keyword>
<dbReference type="PhylomeDB" id="B8MP24"/>
<keyword evidence="2" id="KW-0479">Metal-binding</keyword>
<dbReference type="GO" id="GO:0005634">
    <property type="term" value="C:nucleus"/>
    <property type="evidence" value="ECO:0007669"/>
    <property type="project" value="UniProtKB-SubCell"/>
</dbReference>
<dbReference type="Proteomes" id="UP000001745">
    <property type="component" value="Unassembled WGS sequence"/>
</dbReference>
<dbReference type="GeneID" id="8098698"/>
<dbReference type="VEuPathDB" id="FungiDB:TSTA_104770"/>
<dbReference type="Pfam" id="PF05699">
    <property type="entry name" value="Dimer_Tnp_hAT"/>
    <property type="match status" value="1"/>
</dbReference>
<evidence type="ECO:0000256" key="5">
    <source>
        <dbReference type="ARBA" id="ARBA00023242"/>
    </source>
</evidence>
<dbReference type="RefSeq" id="XP_002486501.1">
    <property type="nucleotide sequence ID" value="XM_002486456.1"/>
</dbReference>
<proteinExistence type="predicted"/>
<protein>
    <recommendedName>
        <fullName evidence="6">HAT C-terminal dimerisation domain-containing protein</fullName>
    </recommendedName>
</protein>
<dbReference type="STRING" id="441959.B8MP24"/>
<reference evidence="8" key="1">
    <citation type="journal article" date="2015" name="Genome Announc.">
        <title>Genome sequence of the AIDS-associated pathogen Penicillium marneffei (ATCC18224) and its near taxonomic relative Talaromyces stipitatus (ATCC10500).</title>
        <authorList>
            <person name="Nierman W.C."/>
            <person name="Fedorova-Abrams N.D."/>
            <person name="Andrianopoulos A."/>
        </authorList>
    </citation>
    <scope>NUCLEOTIDE SEQUENCE [LARGE SCALE GENOMIC DNA]</scope>
    <source>
        <strain evidence="8">ATCC 10500 / CBS 375.48 / QM 6759 / NRRL 1006</strain>
    </source>
</reference>
<evidence type="ECO:0000256" key="1">
    <source>
        <dbReference type="ARBA" id="ARBA00004123"/>
    </source>
</evidence>
<dbReference type="HOGENOM" id="CLU_490172_0_0_1"/>
<dbReference type="PANTHER" id="PTHR46481">
    <property type="entry name" value="ZINC FINGER BED DOMAIN-CONTAINING PROTEIN 4"/>
    <property type="match status" value="1"/>
</dbReference>
<dbReference type="InterPro" id="IPR008906">
    <property type="entry name" value="HATC_C_dom"/>
</dbReference>
<dbReference type="OrthoDB" id="4225352at2759"/>
<comment type="subcellular location">
    <subcellularLocation>
        <location evidence="1">Nucleus</location>
    </subcellularLocation>
</comment>
<dbReference type="GO" id="GO:0046983">
    <property type="term" value="F:protein dimerization activity"/>
    <property type="evidence" value="ECO:0007669"/>
    <property type="project" value="InterPro"/>
</dbReference>
<dbReference type="InParanoid" id="B8MP24"/>
<keyword evidence="5" id="KW-0539">Nucleus</keyword>
<dbReference type="GO" id="GO:0008270">
    <property type="term" value="F:zinc ion binding"/>
    <property type="evidence" value="ECO:0007669"/>
    <property type="project" value="UniProtKB-KW"/>
</dbReference>